<comment type="caution">
    <text evidence="2">The sequence shown here is derived from an EMBL/GenBank/DDBJ whole genome shotgun (WGS) entry which is preliminary data.</text>
</comment>
<dbReference type="AlphaFoldDB" id="A0A9D1HJ67"/>
<evidence type="ECO:0000313" key="2">
    <source>
        <dbReference type="EMBL" id="HIU03127.1"/>
    </source>
</evidence>
<reference evidence="2" key="2">
    <citation type="journal article" date="2021" name="PeerJ">
        <title>Extensive microbial diversity within the chicken gut microbiome revealed by metagenomics and culture.</title>
        <authorList>
            <person name="Gilroy R."/>
            <person name="Ravi A."/>
            <person name="Getino M."/>
            <person name="Pursley I."/>
            <person name="Horton D.L."/>
            <person name="Alikhan N.F."/>
            <person name="Baker D."/>
            <person name="Gharbi K."/>
            <person name="Hall N."/>
            <person name="Watson M."/>
            <person name="Adriaenssens E.M."/>
            <person name="Foster-Nyarko E."/>
            <person name="Jarju S."/>
            <person name="Secka A."/>
            <person name="Antonio M."/>
            <person name="Oren A."/>
            <person name="Chaudhuri R.R."/>
            <person name="La Ragione R."/>
            <person name="Hildebrand F."/>
            <person name="Pallen M.J."/>
        </authorList>
    </citation>
    <scope>NUCLEOTIDE SEQUENCE</scope>
    <source>
        <strain evidence="2">CHK187-14744</strain>
    </source>
</reference>
<feature type="transmembrane region" description="Helical" evidence="1">
    <location>
        <begin position="96"/>
        <end position="117"/>
    </location>
</feature>
<keyword evidence="1" id="KW-1133">Transmembrane helix</keyword>
<accession>A0A9D1HJ67</accession>
<name>A0A9D1HJ67_9FIRM</name>
<keyword evidence="1" id="KW-0812">Transmembrane</keyword>
<evidence type="ECO:0000256" key="1">
    <source>
        <dbReference type="SAM" id="Phobius"/>
    </source>
</evidence>
<gene>
    <name evidence="2" type="ORF">IAB63_07740</name>
</gene>
<dbReference type="Proteomes" id="UP000824164">
    <property type="component" value="Unassembled WGS sequence"/>
</dbReference>
<reference evidence="2" key="1">
    <citation type="submission" date="2020-10" db="EMBL/GenBank/DDBJ databases">
        <authorList>
            <person name="Gilroy R."/>
        </authorList>
    </citation>
    <scope>NUCLEOTIDE SEQUENCE</scope>
    <source>
        <strain evidence="2">CHK187-14744</strain>
    </source>
</reference>
<sequence length="250" mass="28290">MQVTGTKSYIQIEDDNGNIARFDGEACLGSFDADVDSGYWIRHQGAVSEGEMTDLIYRATRYGKERDIKIHFFGGNGQVMFERELGLKTEVYWSKIYLIFMAAFVVPLAFSALLVAALDIASLTFNIVFSTACAAFAMPFLAWGFRIWRFRLIAEGDVITVRPAAGRPYRFSVDEITGIVRKVRMDSGWEVILKIKIRTKEKRMSLNENMTGVEDMDAYLIRHIDAEKITVKRKPKSQKCRPAAAGEESK</sequence>
<evidence type="ECO:0000313" key="3">
    <source>
        <dbReference type="Proteomes" id="UP000824164"/>
    </source>
</evidence>
<proteinExistence type="predicted"/>
<protein>
    <submittedName>
        <fullName evidence="2">Uncharacterized protein</fullName>
    </submittedName>
</protein>
<keyword evidence="1" id="KW-0472">Membrane</keyword>
<organism evidence="2 3">
    <name type="scientific">Candidatus Onthocola gallistercoris</name>
    <dbReference type="NCBI Taxonomy" id="2840876"/>
    <lineage>
        <taxon>Bacteria</taxon>
        <taxon>Bacillati</taxon>
        <taxon>Bacillota</taxon>
        <taxon>Bacilli</taxon>
        <taxon>Candidatus Onthocola</taxon>
    </lineage>
</organism>
<dbReference type="EMBL" id="DVLT01000046">
    <property type="protein sequence ID" value="HIU03127.1"/>
    <property type="molecule type" value="Genomic_DNA"/>
</dbReference>
<feature type="transmembrane region" description="Helical" evidence="1">
    <location>
        <begin position="123"/>
        <end position="145"/>
    </location>
</feature>